<keyword evidence="2" id="KW-1185">Reference proteome</keyword>
<dbReference type="PaxDb" id="65489-OBART01G05320.1"/>
<dbReference type="EnsemblPlants" id="OBART01G05320.1">
    <property type="protein sequence ID" value="OBART01G05320.1"/>
    <property type="gene ID" value="OBART01G05320"/>
</dbReference>
<evidence type="ECO:0000313" key="1">
    <source>
        <dbReference type="EnsemblPlants" id="OBART01G05320.1"/>
    </source>
</evidence>
<dbReference type="HOGENOM" id="CLU_2310353_0_0_1"/>
<organism evidence="1">
    <name type="scientific">Oryza barthii</name>
    <dbReference type="NCBI Taxonomy" id="65489"/>
    <lineage>
        <taxon>Eukaryota</taxon>
        <taxon>Viridiplantae</taxon>
        <taxon>Streptophyta</taxon>
        <taxon>Embryophyta</taxon>
        <taxon>Tracheophyta</taxon>
        <taxon>Spermatophyta</taxon>
        <taxon>Magnoliopsida</taxon>
        <taxon>Liliopsida</taxon>
        <taxon>Poales</taxon>
        <taxon>Poaceae</taxon>
        <taxon>BOP clade</taxon>
        <taxon>Oryzoideae</taxon>
        <taxon>Oryzeae</taxon>
        <taxon>Oryzinae</taxon>
        <taxon>Oryza</taxon>
    </lineage>
</organism>
<dbReference type="AlphaFoldDB" id="A0A0D3EKD0"/>
<dbReference type="Proteomes" id="UP000026960">
    <property type="component" value="Chromosome 1"/>
</dbReference>
<accession>A0A0D3EKD0</accession>
<protein>
    <recommendedName>
        <fullName evidence="3">Bulb-type lectin domain-containing protein</fullName>
    </recommendedName>
</protein>
<reference evidence="1" key="2">
    <citation type="submission" date="2015-03" db="UniProtKB">
        <authorList>
            <consortium name="EnsemblPlants"/>
        </authorList>
    </citation>
    <scope>IDENTIFICATION</scope>
</reference>
<evidence type="ECO:0000313" key="2">
    <source>
        <dbReference type="Proteomes" id="UP000026960"/>
    </source>
</evidence>
<evidence type="ECO:0008006" key="3">
    <source>
        <dbReference type="Google" id="ProtNLM"/>
    </source>
</evidence>
<reference evidence="1" key="1">
    <citation type="journal article" date="2009" name="Rice">
        <title>De Novo Next Generation Sequencing of Plant Genomes.</title>
        <authorList>
            <person name="Rounsley S."/>
            <person name="Marri P.R."/>
            <person name="Yu Y."/>
            <person name="He R."/>
            <person name="Sisneros N."/>
            <person name="Goicoechea J.L."/>
            <person name="Lee S.J."/>
            <person name="Angelova A."/>
            <person name="Kudrna D."/>
            <person name="Luo M."/>
            <person name="Affourtit J."/>
            <person name="Desany B."/>
            <person name="Knight J."/>
            <person name="Niazi F."/>
            <person name="Egholm M."/>
            <person name="Wing R.A."/>
        </authorList>
    </citation>
    <scope>NUCLEOTIDE SEQUENCE [LARGE SCALE GENOMIC DNA]</scope>
    <source>
        <strain evidence="1">cv. IRGC 105608</strain>
    </source>
</reference>
<proteinExistence type="predicted"/>
<name>A0A0D3EKD0_9ORYZ</name>
<dbReference type="STRING" id="65489.A0A0D3EKD0"/>
<dbReference type="Gramene" id="OBART01G05320.1">
    <property type="protein sequence ID" value="OBART01G05320.1"/>
    <property type="gene ID" value="OBART01G05320"/>
</dbReference>
<sequence length="100" mass="11164">MEILPILNRSTSAVLWTTQANITTNNTILGWNKITGLNHRIIFKKNLVDPAIGMYREELDPTGVNQGLLAPVNSTPYWSSGAWNGEYLSSIPEMASHNFF</sequence>